<protein>
    <submittedName>
        <fullName evidence="3">Heavy-metal-associated domain-containing protein</fullName>
    </submittedName>
</protein>
<dbReference type="SUPFAM" id="SSF55008">
    <property type="entry name" value="HMA, heavy metal-associated domain"/>
    <property type="match status" value="1"/>
</dbReference>
<dbReference type="Proteomes" id="UP001598130">
    <property type="component" value="Unassembled WGS sequence"/>
</dbReference>
<evidence type="ECO:0000256" key="1">
    <source>
        <dbReference type="ARBA" id="ARBA00022723"/>
    </source>
</evidence>
<name>A0ABW6CL70_9CAUL</name>
<gene>
    <name evidence="3" type="ORF">OCL97_07550</name>
</gene>
<accession>A0ABW6CL70</accession>
<comment type="caution">
    <text evidence="3">The sequence shown here is derived from an EMBL/GenBank/DDBJ whole genome shotgun (WGS) entry which is preliminary data.</text>
</comment>
<dbReference type="InterPro" id="IPR006121">
    <property type="entry name" value="HMA_dom"/>
</dbReference>
<proteinExistence type="predicted"/>
<evidence type="ECO:0000313" key="4">
    <source>
        <dbReference type="Proteomes" id="UP001598130"/>
    </source>
</evidence>
<reference evidence="3 4" key="1">
    <citation type="submission" date="2022-09" db="EMBL/GenBank/DDBJ databases">
        <title>New species of Phenylobacterium.</title>
        <authorList>
            <person name="Mieszkin S."/>
        </authorList>
    </citation>
    <scope>NUCLEOTIDE SEQUENCE [LARGE SCALE GENOMIC DNA]</scope>
    <source>
        <strain evidence="3 4">HK31-G</strain>
    </source>
</reference>
<evidence type="ECO:0000259" key="2">
    <source>
        <dbReference type="PROSITE" id="PS50846"/>
    </source>
</evidence>
<dbReference type="PROSITE" id="PS01047">
    <property type="entry name" value="HMA_1"/>
    <property type="match status" value="1"/>
</dbReference>
<organism evidence="3 4">
    <name type="scientific">Phenylobacterium ferrooxidans</name>
    <dbReference type="NCBI Taxonomy" id="2982689"/>
    <lineage>
        <taxon>Bacteria</taxon>
        <taxon>Pseudomonadati</taxon>
        <taxon>Pseudomonadota</taxon>
        <taxon>Alphaproteobacteria</taxon>
        <taxon>Caulobacterales</taxon>
        <taxon>Caulobacteraceae</taxon>
        <taxon>Phenylobacterium</taxon>
    </lineage>
</organism>
<feature type="domain" description="HMA" evidence="2">
    <location>
        <begin position="1"/>
        <end position="63"/>
    </location>
</feature>
<sequence>MLKLKVPDMTCGHCASVVSEAVHSVDANAKVDIDLGTKAVSITTSSDPADVTRALAAAGYPAEPN</sequence>
<dbReference type="EMBL" id="JAOTJD010000011">
    <property type="protein sequence ID" value="MFD3263814.1"/>
    <property type="molecule type" value="Genomic_DNA"/>
</dbReference>
<evidence type="ECO:0000313" key="3">
    <source>
        <dbReference type="EMBL" id="MFD3263814.1"/>
    </source>
</evidence>
<dbReference type="RefSeq" id="WP_377369006.1">
    <property type="nucleotide sequence ID" value="NZ_JAOTJD010000011.1"/>
</dbReference>
<dbReference type="InterPro" id="IPR017969">
    <property type="entry name" value="Heavy-metal-associated_CS"/>
</dbReference>
<dbReference type="Gene3D" id="3.30.70.100">
    <property type="match status" value="1"/>
</dbReference>
<dbReference type="InterPro" id="IPR036163">
    <property type="entry name" value="HMA_dom_sf"/>
</dbReference>
<keyword evidence="1" id="KW-0479">Metal-binding</keyword>
<keyword evidence="4" id="KW-1185">Reference proteome</keyword>
<dbReference type="CDD" id="cd00371">
    <property type="entry name" value="HMA"/>
    <property type="match status" value="1"/>
</dbReference>
<dbReference type="Pfam" id="PF00403">
    <property type="entry name" value="HMA"/>
    <property type="match status" value="1"/>
</dbReference>
<dbReference type="PROSITE" id="PS50846">
    <property type="entry name" value="HMA_2"/>
    <property type="match status" value="1"/>
</dbReference>